<feature type="transmembrane region" description="Helical" evidence="1">
    <location>
        <begin position="22"/>
        <end position="50"/>
    </location>
</feature>
<feature type="transmembrane region" description="Helical" evidence="1">
    <location>
        <begin position="56"/>
        <end position="74"/>
    </location>
</feature>
<reference evidence="2" key="1">
    <citation type="journal article" date="2014" name="Int. J. Syst. Evol. Microbiol.">
        <title>Complete genome sequence of Corynebacterium casei LMG S-19264T (=DSM 44701T), isolated from a smear-ripened cheese.</title>
        <authorList>
            <consortium name="US DOE Joint Genome Institute (JGI-PGF)"/>
            <person name="Walter F."/>
            <person name="Albersmeier A."/>
            <person name="Kalinowski J."/>
            <person name="Ruckert C."/>
        </authorList>
    </citation>
    <scope>NUCLEOTIDE SEQUENCE</scope>
    <source>
        <strain evidence="2">VKM Ac-1321</strain>
    </source>
</reference>
<reference evidence="2" key="2">
    <citation type="submission" date="2023-01" db="EMBL/GenBank/DDBJ databases">
        <authorList>
            <person name="Sun Q."/>
            <person name="Evtushenko L."/>
        </authorList>
    </citation>
    <scope>NUCLEOTIDE SEQUENCE</scope>
    <source>
        <strain evidence="2">VKM Ac-1321</strain>
    </source>
</reference>
<comment type="caution">
    <text evidence="2">The sequence shown here is derived from an EMBL/GenBank/DDBJ whole genome shotgun (WGS) entry which is preliminary data.</text>
</comment>
<sequence length="114" mass="11757">MSWTVPPPPPPPSKPPIRTRRVFGGIGIAFGAQVVAVLIGVGIAAAAGIAGLWVEIVLQVLLCIACLVFGTLWIAHRDRGIGLGILMGWGISVLVFPVIGIGVCIALINNQGTV</sequence>
<dbReference type="AlphaFoldDB" id="A0A9W6KH41"/>
<keyword evidence="1" id="KW-0472">Membrane</keyword>
<organism evidence="2 3">
    <name type="scientific">Dactylosporangium matsuzakiense</name>
    <dbReference type="NCBI Taxonomy" id="53360"/>
    <lineage>
        <taxon>Bacteria</taxon>
        <taxon>Bacillati</taxon>
        <taxon>Actinomycetota</taxon>
        <taxon>Actinomycetes</taxon>
        <taxon>Micromonosporales</taxon>
        <taxon>Micromonosporaceae</taxon>
        <taxon>Dactylosporangium</taxon>
    </lineage>
</organism>
<proteinExistence type="predicted"/>
<dbReference type="Proteomes" id="UP001143480">
    <property type="component" value="Unassembled WGS sequence"/>
</dbReference>
<protein>
    <submittedName>
        <fullName evidence="2">Uncharacterized protein</fullName>
    </submittedName>
</protein>
<feature type="transmembrane region" description="Helical" evidence="1">
    <location>
        <begin position="86"/>
        <end position="108"/>
    </location>
</feature>
<gene>
    <name evidence="2" type="ORF">GCM10017581_037090</name>
</gene>
<dbReference type="RefSeq" id="WP_261963187.1">
    <property type="nucleotide sequence ID" value="NZ_BAAAXA010000003.1"/>
</dbReference>
<name>A0A9W6KH41_9ACTN</name>
<evidence type="ECO:0000313" key="2">
    <source>
        <dbReference type="EMBL" id="GLL01967.1"/>
    </source>
</evidence>
<dbReference type="EMBL" id="BSFP01000020">
    <property type="protein sequence ID" value="GLL01967.1"/>
    <property type="molecule type" value="Genomic_DNA"/>
</dbReference>
<evidence type="ECO:0000256" key="1">
    <source>
        <dbReference type="SAM" id="Phobius"/>
    </source>
</evidence>
<keyword evidence="1" id="KW-0812">Transmembrane</keyword>
<keyword evidence="1" id="KW-1133">Transmembrane helix</keyword>
<accession>A0A9W6KH41</accession>
<keyword evidence="3" id="KW-1185">Reference proteome</keyword>
<evidence type="ECO:0000313" key="3">
    <source>
        <dbReference type="Proteomes" id="UP001143480"/>
    </source>
</evidence>